<keyword evidence="2" id="KW-1133">Transmembrane helix</keyword>
<name>A0ABN3VXV5_9ACTN</name>
<keyword evidence="2" id="KW-0812">Transmembrane</keyword>
<keyword evidence="4" id="KW-1185">Reference proteome</keyword>
<comment type="caution">
    <text evidence="3">The sequence shown here is derived from an EMBL/GenBank/DDBJ whole genome shotgun (WGS) entry which is preliminary data.</text>
</comment>
<dbReference type="EMBL" id="BAAAVI010000014">
    <property type="protein sequence ID" value="GAA2864895.1"/>
    <property type="molecule type" value="Genomic_DNA"/>
</dbReference>
<sequence>MPASREPARAVPAMIARIVLMVVFLLCKGFRPVDTAYVRKPQAFLLRRNAHSRGKAHYYRFRPLPRAPTTVPTSSTTPHGPMTHSGHG</sequence>
<proteinExistence type="predicted"/>
<evidence type="ECO:0008006" key="5">
    <source>
        <dbReference type="Google" id="ProtNLM"/>
    </source>
</evidence>
<gene>
    <name evidence="3" type="ORF">GCM10010517_24140</name>
</gene>
<protein>
    <recommendedName>
        <fullName evidence="5">Secreted protein</fullName>
    </recommendedName>
</protein>
<feature type="region of interest" description="Disordered" evidence="1">
    <location>
        <begin position="64"/>
        <end position="88"/>
    </location>
</feature>
<evidence type="ECO:0000256" key="1">
    <source>
        <dbReference type="SAM" id="MobiDB-lite"/>
    </source>
</evidence>
<organism evidence="3 4">
    <name type="scientific">Streptosporangium fragile</name>
    <dbReference type="NCBI Taxonomy" id="46186"/>
    <lineage>
        <taxon>Bacteria</taxon>
        <taxon>Bacillati</taxon>
        <taxon>Actinomycetota</taxon>
        <taxon>Actinomycetes</taxon>
        <taxon>Streptosporangiales</taxon>
        <taxon>Streptosporangiaceae</taxon>
        <taxon>Streptosporangium</taxon>
    </lineage>
</organism>
<dbReference type="Proteomes" id="UP001500831">
    <property type="component" value="Unassembled WGS sequence"/>
</dbReference>
<feature type="compositionally biased region" description="Low complexity" evidence="1">
    <location>
        <begin position="68"/>
        <end position="78"/>
    </location>
</feature>
<reference evidence="3 4" key="1">
    <citation type="journal article" date="2019" name="Int. J. Syst. Evol. Microbiol.">
        <title>The Global Catalogue of Microorganisms (GCM) 10K type strain sequencing project: providing services to taxonomists for standard genome sequencing and annotation.</title>
        <authorList>
            <consortium name="The Broad Institute Genomics Platform"/>
            <consortium name="The Broad Institute Genome Sequencing Center for Infectious Disease"/>
            <person name="Wu L."/>
            <person name="Ma J."/>
        </authorList>
    </citation>
    <scope>NUCLEOTIDE SEQUENCE [LARGE SCALE GENOMIC DNA]</scope>
    <source>
        <strain evidence="3 4">JCM 6242</strain>
    </source>
</reference>
<keyword evidence="2" id="KW-0472">Membrane</keyword>
<evidence type="ECO:0000313" key="4">
    <source>
        <dbReference type="Proteomes" id="UP001500831"/>
    </source>
</evidence>
<feature type="transmembrane region" description="Helical" evidence="2">
    <location>
        <begin position="12"/>
        <end position="30"/>
    </location>
</feature>
<accession>A0ABN3VXV5</accession>
<evidence type="ECO:0000313" key="3">
    <source>
        <dbReference type="EMBL" id="GAA2864895.1"/>
    </source>
</evidence>
<evidence type="ECO:0000256" key="2">
    <source>
        <dbReference type="SAM" id="Phobius"/>
    </source>
</evidence>